<name>F9RRC7_9VIBR</name>
<evidence type="ECO:0000313" key="1">
    <source>
        <dbReference type="EMBL" id="EGU33236.1"/>
    </source>
</evidence>
<accession>F9RRC7</accession>
<dbReference type="EMBL" id="AFWE01000179">
    <property type="protein sequence ID" value="EGU33236.1"/>
    <property type="molecule type" value="Genomic_DNA"/>
</dbReference>
<protein>
    <submittedName>
        <fullName evidence="1">Uncharacterized protein</fullName>
    </submittedName>
</protein>
<feature type="non-terminal residue" evidence="1">
    <location>
        <position position="1"/>
    </location>
</feature>
<dbReference type="AlphaFoldDB" id="F9RRC7"/>
<comment type="caution">
    <text evidence="1">The sequence shown here is derived from an EMBL/GenBank/DDBJ whole genome shotgun (WGS) entry which is preliminary data.</text>
</comment>
<evidence type="ECO:0000313" key="2">
    <source>
        <dbReference type="Proteomes" id="UP000004349"/>
    </source>
</evidence>
<gene>
    <name evidence="1" type="ORF">VIS19158_15124</name>
</gene>
<organism evidence="1 2">
    <name type="scientific">Vibrio scophthalmi LMG 19158</name>
    <dbReference type="NCBI Taxonomy" id="870967"/>
    <lineage>
        <taxon>Bacteria</taxon>
        <taxon>Pseudomonadati</taxon>
        <taxon>Pseudomonadota</taxon>
        <taxon>Gammaproteobacteria</taxon>
        <taxon>Vibrionales</taxon>
        <taxon>Vibrionaceae</taxon>
        <taxon>Vibrio</taxon>
    </lineage>
</organism>
<reference evidence="1 2" key="1">
    <citation type="journal article" date="2012" name="Int. J. Syst. Evol. Microbiol.">
        <title>Vibrio caribbeanicus sp. nov., isolated from the marine sponge Scleritoderma cyanea.</title>
        <authorList>
            <person name="Hoffmann M."/>
            <person name="Monday S.R."/>
            <person name="Allard M.W."/>
            <person name="Strain E.A."/>
            <person name="Whittaker P."/>
            <person name="Naum M."/>
            <person name="McCarthy P.J."/>
            <person name="Lopez J.V."/>
            <person name="Fischer M."/>
            <person name="Brown E.W."/>
        </authorList>
    </citation>
    <scope>NUCLEOTIDE SEQUENCE [LARGE SCALE GENOMIC DNA]</scope>
    <source>
        <strain evidence="1 2">LMG 19158</strain>
    </source>
</reference>
<dbReference type="Proteomes" id="UP000004349">
    <property type="component" value="Unassembled WGS sequence"/>
</dbReference>
<sequence length="48" mass="5451">QASRRTWGFLSISAEQFGLFWLNNGLLRFGLICSIASADCYLTQPVLW</sequence>
<proteinExistence type="predicted"/>